<comment type="caution">
    <text evidence="2">The sequence shown here is derived from an EMBL/GenBank/DDBJ whole genome shotgun (WGS) entry which is preliminary data.</text>
</comment>
<gene>
    <name evidence="2" type="ORF">PSI23_06285</name>
</gene>
<evidence type="ECO:0000313" key="3">
    <source>
        <dbReference type="Proteomes" id="UP001217178"/>
    </source>
</evidence>
<dbReference type="InterPro" id="IPR021333">
    <property type="entry name" value="DUF2946"/>
</dbReference>
<name>A0ABT5LCY0_9GAMM</name>
<keyword evidence="3" id="KW-1185">Reference proteome</keyword>
<evidence type="ECO:0000256" key="1">
    <source>
        <dbReference type="SAM" id="MobiDB-lite"/>
    </source>
</evidence>
<proteinExistence type="predicted"/>
<sequence length="152" mass="16876">MLSLFRLSQRRTPAFIALLAILMLFIAPVVSKTLEHYRKNGTCENGMNHCMSMSDMQNSDNSSHHNPSHHQVSPPPHSMNHHGADHIHTGLMDDIACGYCQLLINLPLLAEGFVPFILLTLIVSRAPLALRLSGSTIRLFYGESQPRAPPLN</sequence>
<evidence type="ECO:0000313" key="2">
    <source>
        <dbReference type="EMBL" id="MDC9588934.1"/>
    </source>
</evidence>
<dbReference type="EMBL" id="JAQRFI010000010">
    <property type="protein sequence ID" value="MDC9588934.1"/>
    <property type="molecule type" value="Genomic_DNA"/>
</dbReference>
<reference evidence="2 3" key="1">
    <citation type="submission" date="2023-02" db="EMBL/GenBank/DDBJ databases">
        <title>Entomopathogenic bacteria.</title>
        <authorList>
            <person name="Machado R.A."/>
        </authorList>
    </citation>
    <scope>NUCLEOTIDE SEQUENCE [LARGE SCALE GENOMIC DNA]</scope>
    <source>
        <strain evidence="2 3">XENO-10</strain>
    </source>
</reference>
<dbReference type="RefSeq" id="WP_273554279.1">
    <property type="nucleotide sequence ID" value="NZ_JAQRFI010000010.1"/>
</dbReference>
<dbReference type="Pfam" id="PF11162">
    <property type="entry name" value="DUF2946"/>
    <property type="match status" value="1"/>
</dbReference>
<feature type="region of interest" description="Disordered" evidence="1">
    <location>
        <begin position="51"/>
        <end position="84"/>
    </location>
</feature>
<protein>
    <submittedName>
        <fullName evidence="2">DUF2946 domain-containing protein</fullName>
    </submittedName>
</protein>
<dbReference type="Proteomes" id="UP001217178">
    <property type="component" value="Unassembled WGS sequence"/>
</dbReference>
<organism evidence="2 3">
    <name type="scientific">Xenorhabdus yunnanensis</name>
    <dbReference type="NCBI Taxonomy" id="3025878"/>
    <lineage>
        <taxon>Bacteria</taxon>
        <taxon>Pseudomonadati</taxon>
        <taxon>Pseudomonadota</taxon>
        <taxon>Gammaproteobacteria</taxon>
        <taxon>Enterobacterales</taxon>
        <taxon>Morganellaceae</taxon>
        <taxon>Xenorhabdus</taxon>
    </lineage>
</organism>
<accession>A0ABT5LCY0</accession>
<feature type="compositionally biased region" description="Low complexity" evidence="1">
    <location>
        <begin position="51"/>
        <end position="72"/>
    </location>
</feature>